<dbReference type="RefSeq" id="WP_120700771.1">
    <property type="nucleotide sequence ID" value="NZ_RBDX01000058.1"/>
</dbReference>
<evidence type="ECO:0000313" key="3">
    <source>
        <dbReference type="Proteomes" id="UP000268652"/>
    </source>
</evidence>
<protein>
    <submittedName>
        <fullName evidence="1">Uncharacterized protein</fullName>
    </submittedName>
</protein>
<dbReference type="EMBL" id="RBDY01000057">
    <property type="protein sequence ID" value="RKN13043.1"/>
    <property type="molecule type" value="Genomic_DNA"/>
</dbReference>
<evidence type="ECO:0000313" key="2">
    <source>
        <dbReference type="EMBL" id="RKN13043.1"/>
    </source>
</evidence>
<dbReference type="AlphaFoldDB" id="A0A3A9VSH7"/>
<gene>
    <name evidence="2" type="ORF">D7318_32085</name>
    <name evidence="1" type="ORF">D7319_32190</name>
</gene>
<evidence type="ECO:0000313" key="1">
    <source>
        <dbReference type="EMBL" id="RKN03113.1"/>
    </source>
</evidence>
<dbReference type="Proteomes" id="UP000275024">
    <property type="component" value="Unassembled WGS sequence"/>
</dbReference>
<dbReference type="OrthoDB" id="3354409at2"/>
<organism evidence="1 4">
    <name type="scientific">Streptomyces radicis</name>
    <dbReference type="NCBI Taxonomy" id="1750517"/>
    <lineage>
        <taxon>Bacteria</taxon>
        <taxon>Bacillati</taxon>
        <taxon>Actinomycetota</taxon>
        <taxon>Actinomycetes</taxon>
        <taxon>Kitasatosporales</taxon>
        <taxon>Streptomycetaceae</taxon>
        <taxon>Streptomyces</taxon>
    </lineage>
</organism>
<proteinExistence type="predicted"/>
<reference evidence="3 4" key="1">
    <citation type="submission" date="2018-09" db="EMBL/GenBank/DDBJ databases">
        <title>Streptomyces sp. nov. DS1-2, an endophytic actinomycete isolated from roots of Dendrobium scabrilingue.</title>
        <authorList>
            <person name="Kuncharoen N."/>
            <person name="Kudo T."/>
            <person name="Ohkuma M."/>
            <person name="Yuki M."/>
            <person name="Tanasupawat S."/>
        </authorList>
    </citation>
    <scope>NUCLEOTIDE SEQUENCE [LARGE SCALE GENOMIC DNA]</scope>
    <source>
        <strain evidence="1 4">AZ1-7</strain>
        <strain evidence="2 3">DS1-2</strain>
    </source>
</reference>
<evidence type="ECO:0000313" key="4">
    <source>
        <dbReference type="Proteomes" id="UP000275024"/>
    </source>
</evidence>
<dbReference type="EMBL" id="RBDX01000058">
    <property type="protein sequence ID" value="RKN03113.1"/>
    <property type="molecule type" value="Genomic_DNA"/>
</dbReference>
<sequence length="318" mass="34993">MHQLELPALLSDSPLGFLAALGVLELTTHTLDSGAHLSWQGPAQPALLHTHSPLTIDRLADHLQHQLPTDPEDEPFPVVPGILSRTRHPTPGSPNEPLRMPFDEAHRQLAEYAHAERTNGAPQARWFTALVNPLHAKNEKNGIPYTTTTPFFAPSGRMTLRQSWAEAATRCRKEPKHLRAALTSWIRVPGYAGASLDHHSYGPAHLHTDGQPAQHGVPGATWLALHAFAHFRLTGHGDFRGATSWVPTREGRTFTWPAWHPPLPTPAITTLLEHPLLYQPNPPSTALTDLGVIAIYTARRTRLSNSDGPLQTARPAWP</sequence>
<comment type="caution">
    <text evidence="1">The sequence shown here is derived from an EMBL/GenBank/DDBJ whole genome shotgun (WGS) entry which is preliminary data.</text>
</comment>
<dbReference type="Proteomes" id="UP000268652">
    <property type="component" value="Unassembled WGS sequence"/>
</dbReference>
<keyword evidence="3" id="KW-1185">Reference proteome</keyword>
<name>A0A3A9VSH7_9ACTN</name>
<accession>A0A3A9VSH7</accession>